<dbReference type="EMBL" id="KV423923">
    <property type="protein sequence ID" value="KZT61414.1"/>
    <property type="molecule type" value="Genomic_DNA"/>
</dbReference>
<protein>
    <submittedName>
        <fullName evidence="3">Acyl-CoA N-acyltransferase</fullName>
    </submittedName>
</protein>
<feature type="region of interest" description="Disordered" evidence="1">
    <location>
        <begin position="1"/>
        <end position="20"/>
    </location>
</feature>
<dbReference type="GO" id="GO:0008999">
    <property type="term" value="F:protein-N-terminal-alanine acetyltransferase activity"/>
    <property type="evidence" value="ECO:0007669"/>
    <property type="project" value="TreeGrafter"/>
</dbReference>
<dbReference type="PANTHER" id="PTHR43441:SF5">
    <property type="entry name" value="FAMILY ACETYLTRANSFERASE, PUTATIVE-RELATED"/>
    <property type="match status" value="1"/>
</dbReference>
<dbReference type="OrthoDB" id="41238at2759"/>
<name>A0A165J5X5_9BASI</name>
<dbReference type="Gene3D" id="3.40.630.30">
    <property type="match status" value="1"/>
</dbReference>
<dbReference type="Proteomes" id="UP000076842">
    <property type="component" value="Unassembled WGS sequence"/>
</dbReference>
<dbReference type="AlphaFoldDB" id="A0A165J5X5"/>
<dbReference type="Pfam" id="PF13302">
    <property type="entry name" value="Acetyltransf_3"/>
    <property type="match status" value="1"/>
</dbReference>
<dbReference type="InterPro" id="IPR051908">
    <property type="entry name" value="Ribosomal_N-acetyltransferase"/>
</dbReference>
<dbReference type="InParanoid" id="A0A165J5X5"/>
<keyword evidence="3" id="KW-0808">Transferase</keyword>
<reference evidence="3 4" key="1">
    <citation type="journal article" date="2016" name="Mol. Biol. Evol.">
        <title>Comparative Genomics of Early-Diverging Mushroom-Forming Fungi Provides Insights into the Origins of Lignocellulose Decay Capabilities.</title>
        <authorList>
            <person name="Nagy L.G."/>
            <person name="Riley R."/>
            <person name="Tritt A."/>
            <person name="Adam C."/>
            <person name="Daum C."/>
            <person name="Floudas D."/>
            <person name="Sun H."/>
            <person name="Yadav J.S."/>
            <person name="Pangilinan J."/>
            <person name="Larsson K.H."/>
            <person name="Matsuura K."/>
            <person name="Barry K."/>
            <person name="Labutti K."/>
            <person name="Kuo R."/>
            <person name="Ohm R.A."/>
            <person name="Bhattacharya S.S."/>
            <person name="Shirouzu T."/>
            <person name="Yoshinaga Y."/>
            <person name="Martin F.M."/>
            <person name="Grigoriev I.V."/>
            <person name="Hibbett D.S."/>
        </authorList>
    </citation>
    <scope>NUCLEOTIDE SEQUENCE [LARGE SCALE GENOMIC DNA]</scope>
    <source>
        <strain evidence="3 4">HHB12733</strain>
    </source>
</reference>
<evidence type="ECO:0000259" key="2">
    <source>
        <dbReference type="PROSITE" id="PS51186"/>
    </source>
</evidence>
<dbReference type="GO" id="GO:1990189">
    <property type="term" value="F:protein N-terminal-serine acetyltransferase activity"/>
    <property type="evidence" value="ECO:0007669"/>
    <property type="project" value="TreeGrafter"/>
</dbReference>
<dbReference type="InterPro" id="IPR016181">
    <property type="entry name" value="Acyl_CoA_acyltransferase"/>
</dbReference>
<keyword evidence="4" id="KW-1185">Reference proteome</keyword>
<sequence length="265" mass="28854">MPPITLTNSYAPPRPAEPSDEELLHPPGGVYDVNFCFPVPPELESEKVRLVPFVPSVHMPLFQEKTAQHPSLFKYVSFGPLLALPDALQMYERMIRSDPTATWFAVLDKTRADSSAADAGLGLGGAFAGDIGILSASPGQSQAEIGYIMYLPESQRTHVNTHAVGLLLHYLLDAPAQGGLGLRRVQWKANAENAASVRAALRLGFRSEGTLRWHMVLPEGKEGAEAREDGDGVRGPGRHSAMLSLCWDDWVGGGRERVDMLMARD</sequence>
<dbReference type="PANTHER" id="PTHR43441">
    <property type="entry name" value="RIBOSOMAL-PROTEIN-SERINE ACETYLTRANSFERASE"/>
    <property type="match status" value="1"/>
</dbReference>
<feature type="compositionally biased region" description="Polar residues" evidence="1">
    <location>
        <begin position="1"/>
        <end position="10"/>
    </location>
</feature>
<accession>A0A165J5X5</accession>
<dbReference type="SUPFAM" id="SSF55729">
    <property type="entry name" value="Acyl-CoA N-acyltransferases (Nat)"/>
    <property type="match status" value="1"/>
</dbReference>
<dbReference type="InterPro" id="IPR000182">
    <property type="entry name" value="GNAT_dom"/>
</dbReference>
<dbReference type="PROSITE" id="PS51186">
    <property type="entry name" value="GNAT"/>
    <property type="match status" value="1"/>
</dbReference>
<feature type="domain" description="N-acetyltransferase" evidence="2">
    <location>
        <begin position="73"/>
        <end position="224"/>
    </location>
</feature>
<organism evidence="3 4">
    <name type="scientific">Calocera cornea HHB12733</name>
    <dbReference type="NCBI Taxonomy" id="1353952"/>
    <lineage>
        <taxon>Eukaryota</taxon>
        <taxon>Fungi</taxon>
        <taxon>Dikarya</taxon>
        <taxon>Basidiomycota</taxon>
        <taxon>Agaricomycotina</taxon>
        <taxon>Dacrymycetes</taxon>
        <taxon>Dacrymycetales</taxon>
        <taxon>Dacrymycetaceae</taxon>
        <taxon>Calocera</taxon>
    </lineage>
</organism>
<gene>
    <name evidence="3" type="ORF">CALCODRAFT_427762</name>
</gene>
<evidence type="ECO:0000256" key="1">
    <source>
        <dbReference type="SAM" id="MobiDB-lite"/>
    </source>
</evidence>
<proteinExistence type="predicted"/>
<evidence type="ECO:0000313" key="4">
    <source>
        <dbReference type="Proteomes" id="UP000076842"/>
    </source>
</evidence>
<keyword evidence="3" id="KW-0012">Acyltransferase</keyword>
<evidence type="ECO:0000313" key="3">
    <source>
        <dbReference type="EMBL" id="KZT61414.1"/>
    </source>
</evidence>